<dbReference type="SUPFAM" id="SSF53756">
    <property type="entry name" value="UDP-Glycosyltransferase/glycogen phosphorylase"/>
    <property type="match status" value="1"/>
</dbReference>
<dbReference type="AlphaFoldDB" id="A0A533I5N0"/>
<proteinExistence type="predicted"/>
<reference evidence="1 2" key="1">
    <citation type="journal article" date="2017" name="Nat. Commun.">
        <title>In situ click chemistry generation of cyclooxygenase-2 inhibitors.</title>
        <authorList>
            <person name="Bhardwaj A."/>
            <person name="Kaur J."/>
            <person name="Wuest M."/>
            <person name="Wuest F."/>
        </authorList>
    </citation>
    <scope>NUCLEOTIDE SEQUENCE [LARGE SCALE GENOMIC DNA]</scope>
    <source>
        <strain evidence="1">S2_012_000_R3_94</strain>
    </source>
</reference>
<organism evidence="1 2">
    <name type="scientific">Paracoccus denitrificans</name>
    <dbReference type="NCBI Taxonomy" id="266"/>
    <lineage>
        <taxon>Bacteria</taxon>
        <taxon>Pseudomonadati</taxon>
        <taxon>Pseudomonadota</taxon>
        <taxon>Alphaproteobacteria</taxon>
        <taxon>Rhodobacterales</taxon>
        <taxon>Paracoccaceae</taxon>
        <taxon>Paracoccus</taxon>
    </lineage>
</organism>
<comment type="caution">
    <text evidence="1">The sequence shown here is derived from an EMBL/GenBank/DDBJ whole genome shotgun (WGS) entry which is preliminary data.</text>
</comment>
<dbReference type="Proteomes" id="UP000315344">
    <property type="component" value="Unassembled WGS sequence"/>
</dbReference>
<gene>
    <name evidence="1" type="ORF">DI616_15435</name>
</gene>
<name>A0A533I5N0_PARDE</name>
<dbReference type="Gene3D" id="3.40.50.2000">
    <property type="entry name" value="Glycogen Phosphorylase B"/>
    <property type="match status" value="1"/>
</dbReference>
<protein>
    <submittedName>
        <fullName evidence="1">Uncharacterized protein</fullName>
    </submittedName>
</protein>
<evidence type="ECO:0000313" key="1">
    <source>
        <dbReference type="EMBL" id="TKW65330.1"/>
    </source>
</evidence>
<evidence type="ECO:0000313" key="2">
    <source>
        <dbReference type="Proteomes" id="UP000315344"/>
    </source>
</evidence>
<sequence length="571" mass="63529">MKFGDHLINAFRQLDRAVRVRGLGHTLSLALRVVVTEGPAGVKRRLDALGPALRAAKPKGTGSVLILTMPHVLHFGRRLQSVLAEAGIHAELSDNDRAARDFDTVFAFALQNFPATPPDRTIAFQVEQSVLQHRWTPDYLEKLGKCRAVFEYSRINIAALQGHVSTRNLFHVPFAPPRMSEPQTSQRPTRVLFYGDTTPERRARLLSQIRETVPELEVETNLFGPGMDTRLDQTAIVVNLHSEAGGLLEVARISEAMSHGCVVVSETAPDMAEAPDLADRIAFVTEGDAAQLSMALRRLLDDDDALQAQRAAAFAPAPDVFRLGVLRALLGLDMIEPDLFETLAADYPSPVAAGPDMPRTCLTLPETPLRADAFRRHNPDGYLLWPGLKANPGWRGAALSYRHIMRRLRSHGIDEALIVEDDVILPPDFDAKLDTVRTYMDECDADLFSGLIVDLHKDARVLGVERRDGLVLVQLDRAVMMICNLYRRRMIDHLAEWDDRDSNAFTNTIDRYMEAATHLRVVTTLPFMVDYGASLQSTLRDADNHKFDALRARSEAMLAEKVTAFEAGTHD</sequence>
<dbReference type="EMBL" id="VAFL01000014">
    <property type="protein sequence ID" value="TKW65330.1"/>
    <property type="molecule type" value="Genomic_DNA"/>
</dbReference>
<accession>A0A533I5N0</accession>